<accession>A0A445E524</accession>
<keyword evidence="4" id="KW-1185">Reference proteome</keyword>
<proteinExistence type="predicted"/>
<evidence type="ECO:0000256" key="1">
    <source>
        <dbReference type="ARBA" id="ARBA00022574"/>
    </source>
</evidence>
<dbReference type="PANTHER" id="PTHR19857">
    <property type="entry name" value="MITOCHONDRIAL DIVISION PROTEIN 1-RELATED"/>
    <property type="match status" value="1"/>
</dbReference>
<sequence length="484" mass="54888">MWNPRYKTPSSFHSLTQIAKDQEWENWFTFATSDSPLLCLRLCIGLCLWFLQLFDASAIYRRSCYNEWQVNEINKFYQQCNMLKLLAPPYIRERRLMVEQGGSSSSKRRSFRRSQGITALDFDNEGKHLASVTASGCLTIHDFEVLYSLTQKNRINDLEDERNHLLHHTVDCYLDAVRWNPLNQKEVACASEERGEVLLFDLEGSDILSMKFKPASETIMGPFEVDFTSDSRVLASNSAGSVCVWDIRSGKQASKLQSTNPTGDALYGMAIAADKQTVVAGGSLGKLYAWDIRGGNASLDTIHNRDLRKIVGNSSEKVIQPFSVVENLNLTLPGLYPNIDNCVNSLNFNPVRPSHVAYNLSCDWVGIYDVRIDSITHKFKQNQESCGYRRKCSWLPLGSICLVGSEIERVQGVRFLDFHPNQRSLIYSENFVRDERTKFLPVEKFVNSCAAHPIYDAVVSGTEENSLLVLSQPRESFLPEDPYP</sequence>
<dbReference type="InterPro" id="IPR036322">
    <property type="entry name" value="WD40_repeat_dom_sf"/>
</dbReference>
<dbReference type="EMBL" id="SDMP01000003">
    <property type="protein sequence ID" value="RYR70435.1"/>
    <property type="molecule type" value="Genomic_DNA"/>
</dbReference>
<dbReference type="InterPro" id="IPR051179">
    <property type="entry name" value="WD_repeat_multifunction"/>
</dbReference>
<dbReference type="Gene3D" id="2.130.10.10">
    <property type="entry name" value="YVTN repeat-like/Quinoprotein amine dehydrogenase"/>
    <property type="match status" value="1"/>
</dbReference>
<name>A0A445E524_ARAHY</name>
<dbReference type="SUPFAM" id="SSF50978">
    <property type="entry name" value="WD40 repeat-like"/>
    <property type="match status" value="1"/>
</dbReference>
<comment type="caution">
    <text evidence="3">The sequence shown here is derived from an EMBL/GenBank/DDBJ whole genome shotgun (WGS) entry which is preliminary data.</text>
</comment>
<evidence type="ECO:0000256" key="2">
    <source>
        <dbReference type="ARBA" id="ARBA00022737"/>
    </source>
</evidence>
<gene>
    <name evidence="3" type="ORF">Ahy_A03g016930</name>
</gene>
<keyword evidence="1" id="KW-0853">WD repeat</keyword>
<keyword evidence="2" id="KW-0677">Repeat</keyword>
<dbReference type="Proteomes" id="UP000289738">
    <property type="component" value="Chromosome A03"/>
</dbReference>
<dbReference type="STRING" id="3818.A0A445E524"/>
<reference evidence="3 4" key="1">
    <citation type="submission" date="2019-01" db="EMBL/GenBank/DDBJ databases">
        <title>Sequencing of cultivated peanut Arachis hypogaea provides insights into genome evolution and oil improvement.</title>
        <authorList>
            <person name="Chen X."/>
        </authorList>
    </citation>
    <scope>NUCLEOTIDE SEQUENCE [LARGE SCALE GENOMIC DNA]</scope>
    <source>
        <strain evidence="4">cv. Fuhuasheng</strain>
        <tissue evidence="3">Leaves</tissue>
    </source>
</reference>
<evidence type="ECO:0000313" key="3">
    <source>
        <dbReference type="EMBL" id="RYR70435.1"/>
    </source>
</evidence>
<dbReference type="AlphaFoldDB" id="A0A445E524"/>
<protein>
    <recommendedName>
        <fullName evidence="5">DUF2415 domain-containing protein</fullName>
    </recommendedName>
</protein>
<evidence type="ECO:0008006" key="5">
    <source>
        <dbReference type="Google" id="ProtNLM"/>
    </source>
</evidence>
<dbReference type="InterPro" id="IPR015943">
    <property type="entry name" value="WD40/YVTN_repeat-like_dom_sf"/>
</dbReference>
<dbReference type="InterPro" id="IPR001680">
    <property type="entry name" value="WD40_rpt"/>
</dbReference>
<dbReference type="SMART" id="SM00320">
    <property type="entry name" value="WD40"/>
    <property type="match status" value="4"/>
</dbReference>
<organism evidence="3 4">
    <name type="scientific">Arachis hypogaea</name>
    <name type="common">Peanut</name>
    <dbReference type="NCBI Taxonomy" id="3818"/>
    <lineage>
        <taxon>Eukaryota</taxon>
        <taxon>Viridiplantae</taxon>
        <taxon>Streptophyta</taxon>
        <taxon>Embryophyta</taxon>
        <taxon>Tracheophyta</taxon>
        <taxon>Spermatophyta</taxon>
        <taxon>Magnoliopsida</taxon>
        <taxon>eudicotyledons</taxon>
        <taxon>Gunneridae</taxon>
        <taxon>Pentapetalae</taxon>
        <taxon>rosids</taxon>
        <taxon>fabids</taxon>
        <taxon>Fabales</taxon>
        <taxon>Fabaceae</taxon>
        <taxon>Papilionoideae</taxon>
        <taxon>50 kb inversion clade</taxon>
        <taxon>dalbergioids sensu lato</taxon>
        <taxon>Dalbergieae</taxon>
        <taxon>Pterocarpus clade</taxon>
        <taxon>Arachis</taxon>
    </lineage>
</organism>
<dbReference type="PANTHER" id="PTHR19857:SF21">
    <property type="entry name" value="ANAPHASE-PROMOTING COMPLEX SUBUNIT 4 WD40 DOMAIN-CONTAINING PROTEIN"/>
    <property type="match status" value="1"/>
</dbReference>
<evidence type="ECO:0000313" key="4">
    <source>
        <dbReference type="Proteomes" id="UP000289738"/>
    </source>
</evidence>